<organism evidence="1 2">
    <name type="scientific">Allokutzneria multivorans</name>
    <dbReference type="NCBI Taxonomy" id="1142134"/>
    <lineage>
        <taxon>Bacteria</taxon>
        <taxon>Bacillati</taxon>
        <taxon>Actinomycetota</taxon>
        <taxon>Actinomycetes</taxon>
        <taxon>Pseudonocardiales</taxon>
        <taxon>Pseudonocardiaceae</taxon>
        <taxon>Allokutzneria</taxon>
    </lineage>
</organism>
<protein>
    <submittedName>
        <fullName evidence="1">Uncharacterized protein</fullName>
    </submittedName>
</protein>
<reference evidence="2" key="1">
    <citation type="journal article" date="2019" name="Int. J. Syst. Evol. Microbiol.">
        <title>The Global Catalogue of Microorganisms (GCM) 10K type strain sequencing project: providing services to taxonomists for standard genome sequencing and annotation.</title>
        <authorList>
            <consortium name="The Broad Institute Genomics Platform"/>
            <consortium name="The Broad Institute Genome Sequencing Center for Infectious Disease"/>
            <person name="Wu L."/>
            <person name="Ma J."/>
        </authorList>
    </citation>
    <scope>NUCLEOTIDE SEQUENCE [LARGE SCALE GENOMIC DNA]</scope>
    <source>
        <strain evidence="2">JCM 17342</strain>
    </source>
</reference>
<keyword evidence="2" id="KW-1185">Reference proteome</keyword>
<proteinExistence type="predicted"/>
<comment type="caution">
    <text evidence="1">The sequence shown here is derived from an EMBL/GenBank/DDBJ whole genome shotgun (WGS) entry which is preliminary data.</text>
</comment>
<gene>
    <name evidence="1" type="ORF">GCM10022247_73850</name>
</gene>
<dbReference type="Proteomes" id="UP001501747">
    <property type="component" value="Unassembled WGS sequence"/>
</dbReference>
<dbReference type="RefSeq" id="WP_344886143.1">
    <property type="nucleotide sequence ID" value="NZ_BAABAL010000028.1"/>
</dbReference>
<accession>A0ABP7U774</accession>
<dbReference type="EMBL" id="BAABAL010000028">
    <property type="protein sequence ID" value="GAA4037251.1"/>
    <property type="molecule type" value="Genomic_DNA"/>
</dbReference>
<name>A0ABP7U774_9PSEU</name>
<sequence length="85" mass="9173">MTTVGALLHRLTTARGTLPEEQLRELAERILDELRPQLNSVMDPGTGYELQDAMALLGAAAGDLLAAADDFALAKERTDTYLCAK</sequence>
<evidence type="ECO:0000313" key="1">
    <source>
        <dbReference type="EMBL" id="GAA4037251.1"/>
    </source>
</evidence>
<evidence type="ECO:0000313" key="2">
    <source>
        <dbReference type="Proteomes" id="UP001501747"/>
    </source>
</evidence>